<evidence type="ECO:0000256" key="10">
    <source>
        <dbReference type="SAM" id="Phobius"/>
    </source>
</evidence>
<dbReference type="InterPro" id="IPR023395">
    <property type="entry name" value="MCP_dom_sf"/>
</dbReference>
<feature type="repeat" description="Solcar" evidence="8">
    <location>
        <begin position="193"/>
        <end position="273"/>
    </location>
</feature>
<comment type="similarity">
    <text evidence="2 9">Belongs to the mitochondrial carrier (TC 2.A.29) family.</text>
</comment>
<dbReference type="PANTHER" id="PTHR45618">
    <property type="entry name" value="MITOCHONDRIAL DICARBOXYLATE CARRIER-RELATED"/>
    <property type="match status" value="1"/>
</dbReference>
<accession>A0A4X2KHG4</accession>
<keyword evidence="7 8" id="KW-0472">Membrane</keyword>
<evidence type="ECO:0000256" key="9">
    <source>
        <dbReference type="RuleBase" id="RU000488"/>
    </source>
</evidence>
<evidence type="ECO:0000256" key="6">
    <source>
        <dbReference type="ARBA" id="ARBA00022989"/>
    </source>
</evidence>
<evidence type="ECO:0000313" key="11">
    <source>
        <dbReference type="Ensembl" id="ENSVURP00010011384.1"/>
    </source>
</evidence>
<dbReference type="Pfam" id="PF00153">
    <property type="entry name" value="Mito_carr"/>
    <property type="match status" value="2"/>
</dbReference>
<organism evidence="11 12">
    <name type="scientific">Vombatus ursinus</name>
    <name type="common">Common wombat</name>
    <dbReference type="NCBI Taxonomy" id="29139"/>
    <lineage>
        <taxon>Eukaryota</taxon>
        <taxon>Metazoa</taxon>
        <taxon>Chordata</taxon>
        <taxon>Craniata</taxon>
        <taxon>Vertebrata</taxon>
        <taxon>Euteleostomi</taxon>
        <taxon>Mammalia</taxon>
        <taxon>Metatheria</taxon>
        <taxon>Diprotodontia</taxon>
        <taxon>Vombatidae</taxon>
        <taxon>Vombatus</taxon>
    </lineage>
</organism>
<evidence type="ECO:0000256" key="2">
    <source>
        <dbReference type="ARBA" id="ARBA00006375"/>
    </source>
</evidence>
<evidence type="ECO:0000256" key="4">
    <source>
        <dbReference type="ARBA" id="ARBA00022692"/>
    </source>
</evidence>
<dbReference type="InterPro" id="IPR018108">
    <property type="entry name" value="MCP_transmembrane"/>
</dbReference>
<keyword evidence="3 9" id="KW-0813">Transport</keyword>
<dbReference type="InterPro" id="IPR050391">
    <property type="entry name" value="Mito_Metabolite_Transporter"/>
</dbReference>
<feature type="repeat" description="Solcar" evidence="8">
    <location>
        <begin position="3"/>
        <end position="87"/>
    </location>
</feature>
<dbReference type="GO" id="GO:0016020">
    <property type="term" value="C:membrane"/>
    <property type="evidence" value="ECO:0007669"/>
    <property type="project" value="UniProtKB-SubCell"/>
</dbReference>
<name>A0A4X2KHG4_VOMUR</name>
<dbReference type="OMA" id="TRFAIYH"/>
<keyword evidence="5" id="KW-0677">Repeat</keyword>
<keyword evidence="4 8" id="KW-0812">Transmembrane</keyword>
<feature type="transmembrane region" description="Helical" evidence="10">
    <location>
        <begin position="195"/>
        <end position="215"/>
    </location>
</feature>
<evidence type="ECO:0000256" key="7">
    <source>
        <dbReference type="ARBA" id="ARBA00023136"/>
    </source>
</evidence>
<evidence type="ECO:0000256" key="1">
    <source>
        <dbReference type="ARBA" id="ARBA00004141"/>
    </source>
</evidence>
<dbReference type="Proteomes" id="UP000314987">
    <property type="component" value="Unassembled WGS sequence"/>
</dbReference>
<evidence type="ECO:0000256" key="8">
    <source>
        <dbReference type="PROSITE-ProRule" id="PRU00282"/>
    </source>
</evidence>
<evidence type="ECO:0000256" key="5">
    <source>
        <dbReference type="ARBA" id="ARBA00022737"/>
    </source>
</evidence>
<reference evidence="12" key="1">
    <citation type="submission" date="2018-12" db="EMBL/GenBank/DDBJ databases">
        <authorList>
            <person name="Yazar S."/>
        </authorList>
    </citation>
    <scope>NUCLEOTIDE SEQUENCE [LARGE SCALE GENOMIC DNA]</scope>
</reference>
<sequence>MGKKIVFRWDFGGLASAGATCVTHPLDLIKVHLQTQHRANIGFAGMTVRVISVSGFMALYNGLSASLCRQLTYSVTRFAIYHSLRDHVIHGQKQHLPFYQKVGAELGDDREEPALPKSQRIVEGCCSFPLRSYSHVLNGMTRIIREERNRHKMLLWLRFEGADMVPLDFNLLLQASCYDQIKQLVLTSTSFSDSLSIHIIASFIAGLYATLLCQPLDVLKTRMMNDFFTYLNTHSCLYFIFSPLSFQGMFPAAIRLIPRTILTFVFLEQLRLNFGIPIKSDLGQD</sequence>
<keyword evidence="12" id="KW-1185">Reference proteome</keyword>
<dbReference type="Gene3D" id="1.50.40.10">
    <property type="entry name" value="Mitochondrial carrier domain"/>
    <property type="match status" value="2"/>
</dbReference>
<dbReference type="SUPFAM" id="SSF103506">
    <property type="entry name" value="Mitochondrial carrier"/>
    <property type="match status" value="1"/>
</dbReference>
<reference evidence="11" key="3">
    <citation type="submission" date="2025-09" db="UniProtKB">
        <authorList>
            <consortium name="Ensembl"/>
        </authorList>
    </citation>
    <scope>IDENTIFICATION</scope>
</reference>
<proteinExistence type="inferred from homology"/>
<comment type="subcellular location">
    <subcellularLocation>
        <location evidence="1">Membrane</location>
        <topology evidence="1">Multi-pass membrane protein</topology>
    </subcellularLocation>
</comment>
<dbReference type="STRING" id="29139.ENSVURP00010011384"/>
<dbReference type="PROSITE" id="PS50920">
    <property type="entry name" value="SOLCAR"/>
    <property type="match status" value="2"/>
</dbReference>
<dbReference type="GeneTree" id="ENSGT00940000156783"/>
<dbReference type="Ensembl" id="ENSVURT00010012929.1">
    <property type="protein sequence ID" value="ENSVURP00010011384.1"/>
    <property type="gene ID" value="ENSVURG00010008789.1"/>
</dbReference>
<keyword evidence="6 10" id="KW-1133">Transmembrane helix</keyword>
<evidence type="ECO:0000313" key="12">
    <source>
        <dbReference type="Proteomes" id="UP000314987"/>
    </source>
</evidence>
<evidence type="ECO:0000256" key="3">
    <source>
        <dbReference type="ARBA" id="ARBA00022448"/>
    </source>
</evidence>
<reference evidence="11" key="2">
    <citation type="submission" date="2025-08" db="UniProtKB">
        <authorList>
            <consortium name="Ensembl"/>
        </authorList>
    </citation>
    <scope>IDENTIFICATION</scope>
</reference>
<dbReference type="AlphaFoldDB" id="A0A4X2KHG4"/>
<protein>
    <submittedName>
        <fullName evidence="11">Uncharacterized protein</fullName>
    </submittedName>
</protein>